<proteinExistence type="inferred from homology"/>
<dbReference type="InterPro" id="IPR000917">
    <property type="entry name" value="Sulfatase_N"/>
</dbReference>
<dbReference type="SUPFAM" id="SSF53649">
    <property type="entry name" value="Alkaline phosphatase-like"/>
    <property type="match status" value="1"/>
</dbReference>
<feature type="region of interest" description="Disordered" evidence="2">
    <location>
        <begin position="56"/>
        <end position="92"/>
    </location>
</feature>
<keyword evidence="3" id="KW-0732">Signal</keyword>
<evidence type="ECO:0000256" key="1">
    <source>
        <dbReference type="ARBA" id="ARBA00008779"/>
    </source>
</evidence>
<dbReference type="PANTHER" id="PTHR42693:SF33">
    <property type="entry name" value="ARYLSULFATASE"/>
    <property type="match status" value="1"/>
</dbReference>
<dbReference type="Pfam" id="PF00884">
    <property type="entry name" value="Sulfatase"/>
    <property type="match status" value="1"/>
</dbReference>
<comment type="similarity">
    <text evidence="1">Belongs to the sulfatase family.</text>
</comment>
<feature type="domain" description="Sulfatase N-terminal" evidence="4">
    <location>
        <begin position="171"/>
        <end position="504"/>
    </location>
</feature>
<evidence type="ECO:0000256" key="3">
    <source>
        <dbReference type="SAM" id="SignalP"/>
    </source>
</evidence>
<protein>
    <recommendedName>
        <fullName evidence="4">Sulfatase N-terminal domain-containing protein</fullName>
    </recommendedName>
</protein>
<feature type="compositionally biased region" description="Acidic residues" evidence="2">
    <location>
        <begin position="62"/>
        <end position="76"/>
    </location>
</feature>
<reference evidence="5 6" key="1">
    <citation type="submission" date="2023-05" db="EMBL/GenBank/DDBJ databases">
        <title>A 100% complete, gapless, phased diploid assembly of the Scenedesmus obliquus UTEX 3031 genome.</title>
        <authorList>
            <person name="Biondi T.C."/>
            <person name="Hanschen E.R."/>
            <person name="Kwon T."/>
            <person name="Eng W."/>
            <person name="Kruse C.P.S."/>
            <person name="Koehler S.I."/>
            <person name="Kunde Y."/>
            <person name="Gleasner C.D."/>
            <person name="You Mak K.T."/>
            <person name="Polle J."/>
            <person name="Hovde B.T."/>
            <person name="Starkenburg S.R."/>
        </authorList>
    </citation>
    <scope>NUCLEOTIDE SEQUENCE [LARGE SCALE GENOMIC DNA]</scope>
    <source>
        <strain evidence="5 6">DOE0152z</strain>
    </source>
</reference>
<feature type="chain" id="PRO_5045623291" description="Sulfatase N-terminal domain-containing protein" evidence="3">
    <location>
        <begin position="25"/>
        <end position="877"/>
    </location>
</feature>
<feature type="compositionally biased region" description="Low complexity" evidence="2">
    <location>
        <begin position="113"/>
        <end position="127"/>
    </location>
</feature>
<name>A0ABY8U786_TETOB</name>
<dbReference type="InterPro" id="IPR017850">
    <property type="entry name" value="Alkaline_phosphatase_core_sf"/>
</dbReference>
<dbReference type="Proteomes" id="UP001244341">
    <property type="component" value="Chromosome 7b"/>
</dbReference>
<sequence>MRRLVSVAIVVGLALATAAAGSSAADIPLSTPTQMQWPVSLDTDLLADIGKGAPADPVVGALDDDESDNEIDDADANVDKEQNDVEENDEEVDVEVAYGEDVEAEDTGDYNEDTAAAAGDSNGTAAGQNGTASANYGPAQGCIPPTLPDPQPLGVRIPRMAAAAADGGSRPNFIVILTDDQGWDDISLNHPRAPGSKPDFIKTPNMDRFLQRSTRFDNFYVAPMCSQSRAALLTGRDFARTGTMLVNGGYDYMNRGEKTAGHIMAADGYKTAHFGKWHNGRTLGYEPWHFGFEDSWFPELYINLDNMMRHNGEYVQTEGLMEQDLMDKMLGWLSQQQQQQQGGNSSQPFFLYYAPNAIHQGWMRPGQGPKWQRPAPEPYLQKYMHLLEHNVSISTIEVWAMLEYMDDVLGRLFDFIEASPLRDNTYVMIMGDNGSELFDGERITEGNLEKRMPSGMQGYKRSVEEGGIRNFLAVQGPGVQGGVVDSTLLDITDVVPTVADLAGVPEAAGGHLPFSGKSFANLLLAGGNTPTTTAAAAAAAAAGHLPFSGKSFANLLLAGGKAAGKARRGSALASQEQQDRFLFSMSPMCWDPDSVPELDADRKVIKPQPLLDFDTGGVNNALYSYIHNDTANATLGFERCIGVRYKEYKWIGRTGKVYRLPGDSHIELPCNEVTGAQGEALADLMAGAARRWWADLVAEPHSFQKPTFFLGFEGWNVTNVLPDAAHDRTQDRVRLLPNGATGFSEVGDYMCFGTEVVAAGRYEVVLMYTSRALASFELAVGPLADIQQGSAPAITAQLPAMSIMNGQIMGVLDLPSSGGQLVDTCLTLVNNSAPGTPVFLNLGDIRITRLPPADTPAAAAAAADVVVVPRSSGGSCR</sequence>
<evidence type="ECO:0000313" key="5">
    <source>
        <dbReference type="EMBL" id="WIA16296.1"/>
    </source>
</evidence>
<accession>A0ABY8U786</accession>
<organism evidence="5 6">
    <name type="scientific">Tetradesmus obliquus</name>
    <name type="common">Green alga</name>
    <name type="synonym">Acutodesmus obliquus</name>
    <dbReference type="NCBI Taxonomy" id="3088"/>
    <lineage>
        <taxon>Eukaryota</taxon>
        <taxon>Viridiplantae</taxon>
        <taxon>Chlorophyta</taxon>
        <taxon>core chlorophytes</taxon>
        <taxon>Chlorophyceae</taxon>
        <taxon>CS clade</taxon>
        <taxon>Sphaeropleales</taxon>
        <taxon>Scenedesmaceae</taxon>
        <taxon>Tetradesmus</taxon>
    </lineage>
</organism>
<gene>
    <name evidence="5" type="ORF">OEZ85_012998</name>
</gene>
<feature type="signal peptide" evidence="3">
    <location>
        <begin position="1"/>
        <end position="24"/>
    </location>
</feature>
<dbReference type="PANTHER" id="PTHR42693">
    <property type="entry name" value="ARYLSULFATASE FAMILY MEMBER"/>
    <property type="match status" value="1"/>
</dbReference>
<dbReference type="EMBL" id="CP126214">
    <property type="protein sequence ID" value="WIA16296.1"/>
    <property type="molecule type" value="Genomic_DNA"/>
</dbReference>
<evidence type="ECO:0000259" key="4">
    <source>
        <dbReference type="Pfam" id="PF00884"/>
    </source>
</evidence>
<feature type="region of interest" description="Disordered" evidence="2">
    <location>
        <begin position="112"/>
        <end position="142"/>
    </location>
</feature>
<evidence type="ECO:0000256" key="2">
    <source>
        <dbReference type="SAM" id="MobiDB-lite"/>
    </source>
</evidence>
<keyword evidence="6" id="KW-1185">Reference proteome</keyword>
<dbReference type="InterPro" id="IPR050738">
    <property type="entry name" value="Sulfatase"/>
</dbReference>
<evidence type="ECO:0000313" key="6">
    <source>
        <dbReference type="Proteomes" id="UP001244341"/>
    </source>
</evidence>
<dbReference type="Gene3D" id="3.40.720.10">
    <property type="entry name" value="Alkaline Phosphatase, subunit A"/>
    <property type="match status" value="1"/>
</dbReference>